<dbReference type="InterPro" id="IPR010820">
    <property type="entry name" value="DUF1421"/>
</dbReference>
<evidence type="ECO:0000256" key="1">
    <source>
        <dbReference type="SAM" id="Coils"/>
    </source>
</evidence>
<feature type="compositionally biased region" description="Low complexity" evidence="2">
    <location>
        <begin position="29"/>
        <end position="41"/>
    </location>
</feature>
<keyword evidence="1" id="KW-0175">Coiled coil</keyword>
<feature type="region of interest" description="Disordered" evidence="2">
    <location>
        <begin position="297"/>
        <end position="389"/>
    </location>
</feature>
<evidence type="ECO:0000313" key="4">
    <source>
        <dbReference type="EMBL" id="CAI9787625.1"/>
    </source>
</evidence>
<dbReference type="AlphaFoldDB" id="A0AAD2AGL3"/>
<gene>
    <name evidence="4" type="ORF">FPE_LOCUS35055</name>
</gene>
<feature type="compositionally biased region" description="Pro residues" evidence="2">
    <location>
        <begin position="315"/>
        <end position="327"/>
    </location>
</feature>
<dbReference type="PANTHER" id="PTHR31805:SF16">
    <property type="entry name" value="FORMIN-LIKE PROTEIN (DUF1421)"/>
    <property type="match status" value="1"/>
</dbReference>
<evidence type="ECO:0000313" key="5">
    <source>
        <dbReference type="Proteomes" id="UP000834106"/>
    </source>
</evidence>
<protein>
    <recommendedName>
        <fullName evidence="3">DUF1421 domain-containing protein</fullName>
    </recommendedName>
</protein>
<dbReference type="PANTHER" id="PTHR31805">
    <property type="entry name" value="RECEPTOR-LIKE KINASE, PUTATIVE (DUF1421)-RELATED"/>
    <property type="match status" value="1"/>
</dbReference>
<keyword evidence="5" id="KW-1185">Reference proteome</keyword>
<feature type="region of interest" description="Disordered" evidence="2">
    <location>
        <begin position="182"/>
        <end position="249"/>
    </location>
</feature>
<name>A0AAD2AGL3_9LAMI</name>
<evidence type="ECO:0000259" key="3">
    <source>
        <dbReference type="Pfam" id="PF07223"/>
    </source>
</evidence>
<dbReference type="Pfam" id="PF07223">
    <property type="entry name" value="DUF1421"/>
    <property type="match status" value="1"/>
</dbReference>
<proteinExistence type="predicted"/>
<sequence>MASGSSSSRPIHPGSKPFAIPSDDVLCSYEDYGNPDGNNGYPPDPSIGASSTEEFHKSRMARSSVFPSVSFGPPEDSSFNQDLISTVENTVKKYTDHLMHFLEGISSRLSQLELYCYNLDKAIGEMHSELARDHREAELKLKSLEKHIDEVHRSVQILRDKQELDETQKELAKLQLLQKESSLATNSQQSEEGASLPAPDAKKSDNSSDNQGQPLAVALPHQVASQPSVPTRPVEHQQPPVAPPLSVPSQSMPQAKAYYLPPPTSSQLSQAQYLPTQYQIQDYSRVAAQFTQSQVNQPQQIQSLPPCQQQWPPQHGQPPPPQLPSVPPQIRSSSPAVNPSYLSSQPNPSPPEMTAPNSMPMQVPFSGPSQPGPTGSEGIMPYGHGGAGRPTISQPPTRHGKIAYSAQSGDVYVPSATRPTLPMGNYYTMFDGEGGRTHHPPPQPHFQQNAYPPSSIPLQNPLHMANLMVRPPQFMRNHPYTELIEKLGSMGYRGDHVVGVIQRLEESGRPIDFNAVLDRLNGHSSGGSQRGWSG</sequence>
<feature type="compositionally biased region" description="Low complexity" evidence="2">
    <location>
        <begin position="297"/>
        <end position="314"/>
    </location>
</feature>
<organism evidence="4 5">
    <name type="scientific">Fraxinus pennsylvanica</name>
    <dbReference type="NCBI Taxonomy" id="56036"/>
    <lineage>
        <taxon>Eukaryota</taxon>
        <taxon>Viridiplantae</taxon>
        <taxon>Streptophyta</taxon>
        <taxon>Embryophyta</taxon>
        <taxon>Tracheophyta</taxon>
        <taxon>Spermatophyta</taxon>
        <taxon>Magnoliopsida</taxon>
        <taxon>eudicotyledons</taxon>
        <taxon>Gunneridae</taxon>
        <taxon>Pentapetalae</taxon>
        <taxon>asterids</taxon>
        <taxon>lamiids</taxon>
        <taxon>Lamiales</taxon>
        <taxon>Oleaceae</taxon>
        <taxon>Oleeae</taxon>
        <taxon>Fraxinus</taxon>
    </lineage>
</organism>
<feature type="compositionally biased region" description="Polar residues" evidence="2">
    <location>
        <begin position="330"/>
        <end position="346"/>
    </location>
</feature>
<accession>A0AAD2AGL3</accession>
<feature type="coiled-coil region" evidence="1">
    <location>
        <begin position="127"/>
        <end position="177"/>
    </location>
</feature>
<dbReference type="EMBL" id="OU503058">
    <property type="protein sequence ID" value="CAI9787625.1"/>
    <property type="molecule type" value="Genomic_DNA"/>
</dbReference>
<feature type="domain" description="DUF1421" evidence="3">
    <location>
        <begin position="480"/>
        <end position="524"/>
    </location>
</feature>
<evidence type="ECO:0000256" key="2">
    <source>
        <dbReference type="SAM" id="MobiDB-lite"/>
    </source>
</evidence>
<feature type="region of interest" description="Disordered" evidence="2">
    <location>
        <begin position="1"/>
        <end position="54"/>
    </location>
</feature>
<dbReference type="Proteomes" id="UP000834106">
    <property type="component" value="Chromosome 23"/>
</dbReference>
<reference evidence="4" key="1">
    <citation type="submission" date="2023-05" db="EMBL/GenBank/DDBJ databases">
        <authorList>
            <person name="Huff M."/>
        </authorList>
    </citation>
    <scope>NUCLEOTIDE SEQUENCE</scope>
</reference>